<dbReference type="CDD" id="cd10017">
    <property type="entry name" value="B3_DNA"/>
    <property type="match status" value="2"/>
</dbReference>
<feature type="domain" description="TF-B3" evidence="7">
    <location>
        <begin position="239"/>
        <end position="337"/>
    </location>
</feature>
<sequence length="337" mass="38815">MWKRDCKKCSKWEKHFYWSHMDSTKISFFKKMDASFLNQMDLPKAFQKNFNGRIAKNIELQGPSGNIWQVGVTKLVEKLTFQSGWKDFVIANSIKVNDLLVFKYNTESAFEVQIFDPSGCERSSSYFVKEEKIDMHETSDSSIRFFDGPDCKMQQDETVMITSSSSSDSEYNTDYVPIQKPRGQTSKEAGTSKDPNGGNVFQISNDEPLVFPKRLEFTPAQKRRAIQLSHGVQPGNKCFVTFINCSHMNGRSKITIPTEFSSEHLSREKLKNKNAILHYKGHKWPMPICYYNGTNPCFSSGWKNFARDNNLQIGDLCLFELMKDENTVCFKVHISRN</sequence>
<evidence type="ECO:0000256" key="3">
    <source>
        <dbReference type="ARBA" id="ARBA00023125"/>
    </source>
</evidence>
<dbReference type="PROSITE" id="PS50863">
    <property type="entry name" value="B3"/>
    <property type="match status" value="2"/>
</dbReference>
<accession>A0AAV8G0H8</accession>
<evidence type="ECO:0000259" key="7">
    <source>
        <dbReference type="PROSITE" id="PS50863"/>
    </source>
</evidence>
<dbReference type="Proteomes" id="UP001140206">
    <property type="component" value="Chromosome 2"/>
</dbReference>
<feature type="region of interest" description="Disordered" evidence="6">
    <location>
        <begin position="177"/>
        <end position="198"/>
    </location>
</feature>
<evidence type="ECO:0000256" key="1">
    <source>
        <dbReference type="ARBA" id="ARBA00004123"/>
    </source>
</evidence>
<dbReference type="SMART" id="SM01019">
    <property type="entry name" value="B3"/>
    <property type="match status" value="2"/>
</dbReference>
<dbReference type="EMBL" id="JAMFTS010000002">
    <property type="protein sequence ID" value="KAJ4796706.1"/>
    <property type="molecule type" value="Genomic_DNA"/>
</dbReference>
<feature type="domain" description="TF-B3" evidence="7">
    <location>
        <begin position="25"/>
        <end position="118"/>
    </location>
</feature>
<dbReference type="PANTHER" id="PTHR31391:SF157">
    <property type="entry name" value="B3 DOMAIN-CONTAINING PROTEIN REM16"/>
    <property type="match status" value="1"/>
</dbReference>
<evidence type="ECO:0000313" key="8">
    <source>
        <dbReference type="EMBL" id="KAJ4796706.1"/>
    </source>
</evidence>
<name>A0AAV8G0H8_9POAL</name>
<evidence type="ECO:0000256" key="2">
    <source>
        <dbReference type="ARBA" id="ARBA00023015"/>
    </source>
</evidence>
<dbReference type="AlphaFoldDB" id="A0AAV8G0H8"/>
<dbReference type="GO" id="GO:0005634">
    <property type="term" value="C:nucleus"/>
    <property type="evidence" value="ECO:0007669"/>
    <property type="project" value="UniProtKB-SubCell"/>
</dbReference>
<keyword evidence="2" id="KW-0805">Transcription regulation</keyword>
<evidence type="ECO:0000256" key="6">
    <source>
        <dbReference type="SAM" id="MobiDB-lite"/>
    </source>
</evidence>
<dbReference type="GO" id="GO:0003677">
    <property type="term" value="F:DNA binding"/>
    <property type="evidence" value="ECO:0007669"/>
    <property type="project" value="UniProtKB-KW"/>
</dbReference>
<reference evidence="8" key="1">
    <citation type="submission" date="2022-08" db="EMBL/GenBank/DDBJ databases">
        <authorList>
            <person name="Marques A."/>
        </authorList>
    </citation>
    <scope>NUCLEOTIDE SEQUENCE</scope>
    <source>
        <strain evidence="8">RhyPub2mFocal</strain>
        <tissue evidence="8">Leaves</tissue>
    </source>
</reference>
<comment type="caution">
    <text evidence="8">The sequence shown here is derived from an EMBL/GenBank/DDBJ whole genome shotgun (WGS) entry which is preliminary data.</text>
</comment>
<dbReference type="Gene3D" id="2.40.330.10">
    <property type="entry name" value="DNA-binding pseudobarrel domain"/>
    <property type="match status" value="2"/>
</dbReference>
<keyword evidence="4" id="KW-0804">Transcription</keyword>
<keyword evidence="5" id="KW-0539">Nucleus</keyword>
<evidence type="ECO:0000256" key="4">
    <source>
        <dbReference type="ARBA" id="ARBA00023163"/>
    </source>
</evidence>
<dbReference type="InterPro" id="IPR003340">
    <property type="entry name" value="B3_DNA-bd"/>
</dbReference>
<dbReference type="Pfam" id="PF02362">
    <property type="entry name" value="B3"/>
    <property type="match status" value="2"/>
</dbReference>
<dbReference type="SUPFAM" id="SSF101936">
    <property type="entry name" value="DNA-binding pseudobarrel domain"/>
    <property type="match status" value="2"/>
</dbReference>
<evidence type="ECO:0000256" key="5">
    <source>
        <dbReference type="ARBA" id="ARBA00023242"/>
    </source>
</evidence>
<dbReference type="InterPro" id="IPR044837">
    <property type="entry name" value="REM16-like"/>
</dbReference>
<keyword evidence="3" id="KW-0238">DNA-binding</keyword>
<proteinExistence type="predicted"/>
<comment type="subcellular location">
    <subcellularLocation>
        <location evidence="1">Nucleus</location>
    </subcellularLocation>
</comment>
<evidence type="ECO:0000313" key="9">
    <source>
        <dbReference type="Proteomes" id="UP001140206"/>
    </source>
</evidence>
<dbReference type="PANTHER" id="PTHR31391">
    <property type="entry name" value="B3 DOMAIN-CONTAINING PROTEIN OS11G0197600-RELATED"/>
    <property type="match status" value="1"/>
</dbReference>
<protein>
    <submittedName>
        <fullName evidence="8">B3 domain-containing protein</fullName>
    </submittedName>
</protein>
<keyword evidence="9" id="KW-1185">Reference proteome</keyword>
<gene>
    <name evidence="8" type="ORF">LUZ62_047952</name>
</gene>
<dbReference type="InterPro" id="IPR015300">
    <property type="entry name" value="DNA-bd_pseudobarrel_sf"/>
</dbReference>
<organism evidence="8 9">
    <name type="scientific">Rhynchospora pubera</name>
    <dbReference type="NCBI Taxonomy" id="906938"/>
    <lineage>
        <taxon>Eukaryota</taxon>
        <taxon>Viridiplantae</taxon>
        <taxon>Streptophyta</taxon>
        <taxon>Embryophyta</taxon>
        <taxon>Tracheophyta</taxon>
        <taxon>Spermatophyta</taxon>
        <taxon>Magnoliopsida</taxon>
        <taxon>Liliopsida</taxon>
        <taxon>Poales</taxon>
        <taxon>Cyperaceae</taxon>
        <taxon>Cyperoideae</taxon>
        <taxon>Rhynchosporeae</taxon>
        <taxon>Rhynchospora</taxon>
    </lineage>
</organism>